<accession>A0A291RL16</accession>
<name>A0A291RL16_9NOCA</name>
<dbReference type="RefSeq" id="WP_098695400.1">
    <property type="nucleotide sequence ID" value="NZ_CP023778.1"/>
</dbReference>
<reference evidence="1 2" key="1">
    <citation type="submission" date="2017-10" db="EMBL/GenBank/DDBJ databases">
        <title>Comparative genomics between pathogenic Norcardia.</title>
        <authorList>
            <person name="Zeng L."/>
        </authorList>
    </citation>
    <scope>NUCLEOTIDE SEQUENCE [LARGE SCALE GENOMIC DNA]</scope>
    <source>
        <strain evidence="1 2">NC_YFY_NT001</strain>
    </source>
</reference>
<sequence>MPIERTIFSDYNQIHLFDADSVNHPWDEWTDYPLTLAEDAVGILTGVNTNVLIAFEVTEIPTSEHTHDFDAVLEFSLRVDSGYLVVSSPTWVPDADDRVTVPRGWLRLRVSMACNPFENEPDYDDDPDDPVARQRLFIHCWPAARGATELIKGYDPEPAG</sequence>
<proteinExistence type="predicted"/>
<evidence type="ECO:0000313" key="1">
    <source>
        <dbReference type="EMBL" id="ATL68301.1"/>
    </source>
</evidence>
<dbReference type="EMBL" id="CP023778">
    <property type="protein sequence ID" value="ATL68301.1"/>
    <property type="molecule type" value="Genomic_DNA"/>
</dbReference>
<dbReference type="AlphaFoldDB" id="A0A291RL16"/>
<organism evidence="1 2">
    <name type="scientific">Nocardia terpenica</name>
    <dbReference type="NCBI Taxonomy" id="455432"/>
    <lineage>
        <taxon>Bacteria</taxon>
        <taxon>Bacillati</taxon>
        <taxon>Actinomycetota</taxon>
        <taxon>Actinomycetes</taxon>
        <taxon>Mycobacteriales</taxon>
        <taxon>Nocardiaceae</taxon>
        <taxon>Nocardia</taxon>
    </lineage>
</organism>
<evidence type="ECO:0000313" key="2">
    <source>
        <dbReference type="Proteomes" id="UP000221961"/>
    </source>
</evidence>
<dbReference type="KEGG" id="ntp:CRH09_21060"/>
<gene>
    <name evidence="1" type="ORF">CRH09_21060</name>
</gene>
<protein>
    <submittedName>
        <fullName evidence="1">Uncharacterized protein</fullName>
    </submittedName>
</protein>
<dbReference type="Proteomes" id="UP000221961">
    <property type="component" value="Chromosome"/>
</dbReference>
<dbReference type="GeneID" id="88359844"/>